<dbReference type="GO" id="GO:0005524">
    <property type="term" value="F:ATP binding"/>
    <property type="evidence" value="ECO:0007669"/>
    <property type="project" value="UniProtKB-UniRule"/>
</dbReference>
<comment type="similarity">
    <text evidence="9">Belongs to the acetylglutamate kinase family. ArgB subfamily.</text>
</comment>
<evidence type="ECO:0000313" key="11">
    <source>
        <dbReference type="EMBL" id="NME29074.1"/>
    </source>
</evidence>
<evidence type="ECO:0000256" key="6">
    <source>
        <dbReference type="ARBA" id="ARBA00022777"/>
    </source>
</evidence>
<feature type="site" description="Transition state stabilizer" evidence="9">
    <location>
        <position position="247"/>
    </location>
</feature>
<comment type="function">
    <text evidence="9">Catalyzes the ATP-dependent phosphorylation of N-acetyl-L-glutamate.</text>
</comment>
<dbReference type="InterPro" id="IPR036393">
    <property type="entry name" value="AceGlu_kinase-like_sf"/>
</dbReference>
<comment type="subcellular location">
    <subcellularLocation>
        <location evidence="9">Cytoplasm</location>
    </subcellularLocation>
</comment>
<evidence type="ECO:0000313" key="12">
    <source>
        <dbReference type="Proteomes" id="UP000591071"/>
    </source>
</evidence>
<evidence type="ECO:0000256" key="3">
    <source>
        <dbReference type="ARBA" id="ARBA00022605"/>
    </source>
</evidence>
<keyword evidence="9" id="KW-0963">Cytoplasm</keyword>
<keyword evidence="4 9" id="KW-0808">Transferase</keyword>
<feature type="binding site" evidence="9">
    <location>
        <position position="92"/>
    </location>
    <ligand>
        <name>substrate</name>
    </ligand>
</feature>
<dbReference type="KEGG" id="mhw:ACT01_11970"/>
<keyword evidence="3 9" id="KW-0028">Amino-acid biosynthesis</keyword>
<dbReference type="InterPro" id="IPR004662">
    <property type="entry name" value="AcgluKinase_fam"/>
</dbReference>
<dbReference type="Gene3D" id="3.40.1160.10">
    <property type="entry name" value="Acetylglutamate kinase-like"/>
    <property type="match status" value="1"/>
</dbReference>
<feature type="binding site" evidence="9">
    <location>
        <position position="184"/>
    </location>
    <ligand>
        <name>substrate</name>
    </ligand>
</feature>
<feature type="site" description="Transition state stabilizer" evidence="9">
    <location>
        <position position="35"/>
    </location>
</feature>
<proteinExistence type="inferred from homology"/>
<evidence type="ECO:0000256" key="8">
    <source>
        <dbReference type="ARBA" id="ARBA00048141"/>
    </source>
</evidence>
<dbReference type="InterPro" id="IPR041727">
    <property type="entry name" value="NAGK-C"/>
</dbReference>
<sequence>MDHDIQEVSNAQKARILRDALPYIREYYGKVVVVKYGGNAMVNEELRKAVLADIVLLHLIGVKVVLVHGGGPHIKDMLNQVGLESKFLNGLRVTDEATMKIVQMVLAGQVNKDLVNLLGSLGGKAIGLCGIDDDMIQVKKQSDELGLVGEITHINPELIHDSLANGYIPVISSIGTDGKGVSYNINADTAAAEIAGALQAECMISLTNIDGVLRNPEDPSTLFHSLTMQEVQKLTDEGIIAGGMIPKVKCCTDAIDCGVKRVFIINGTVPHAILIEMLTEEGLGTMFVKQ</sequence>
<dbReference type="PANTHER" id="PTHR23342:SF0">
    <property type="entry name" value="N-ACETYLGLUTAMATE SYNTHASE, MITOCHONDRIAL"/>
    <property type="match status" value="1"/>
</dbReference>
<comment type="pathway">
    <text evidence="1 9">Amino-acid biosynthesis; L-arginine biosynthesis; N(2)-acetyl-L-ornithine from L-glutamate: step 2/4.</text>
</comment>
<keyword evidence="2 9" id="KW-0055">Arginine biosynthesis</keyword>
<gene>
    <name evidence="9 11" type="primary">argB</name>
    <name evidence="11" type="ORF">HF872_10655</name>
</gene>
<reference evidence="11 12" key="1">
    <citation type="submission" date="2020-04" db="EMBL/GenBank/DDBJ databases">
        <authorList>
            <person name="Hitch T.C.A."/>
            <person name="Wylensek D."/>
            <person name="Clavel T."/>
        </authorList>
    </citation>
    <scope>NUCLEOTIDE SEQUENCE [LARGE SCALE GENOMIC DNA]</scope>
    <source>
        <strain evidence="11 12">Oil-RF-744-FAT-WT-6-1</strain>
    </source>
</reference>
<dbReference type="FunFam" id="3.40.1160.10:FF:000004">
    <property type="entry name" value="Acetylglutamate kinase"/>
    <property type="match status" value="1"/>
</dbReference>
<dbReference type="EC" id="2.7.2.8" evidence="9"/>
<feature type="domain" description="Aspartate/glutamate/uridylate kinase" evidence="10">
    <location>
        <begin position="30"/>
        <end position="266"/>
    </location>
</feature>
<dbReference type="Proteomes" id="UP000591071">
    <property type="component" value="Unassembled WGS sequence"/>
</dbReference>
<dbReference type="PANTHER" id="PTHR23342">
    <property type="entry name" value="N-ACETYLGLUTAMATE SYNTHASE"/>
    <property type="match status" value="1"/>
</dbReference>
<evidence type="ECO:0000256" key="2">
    <source>
        <dbReference type="ARBA" id="ARBA00022571"/>
    </source>
</evidence>
<comment type="caution">
    <text evidence="11">The sequence shown here is derived from an EMBL/GenBank/DDBJ whole genome shotgun (WGS) entry which is preliminary data.</text>
</comment>
<organism evidence="11 12">
    <name type="scientific">Megasphaera hexanoica</name>
    <dbReference type="NCBI Taxonomy" id="1675036"/>
    <lineage>
        <taxon>Bacteria</taxon>
        <taxon>Bacillati</taxon>
        <taxon>Bacillota</taxon>
        <taxon>Negativicutes</taxon>
        <taxon>Veillonellales</taxon>
        <taxon>Veillonellaceae</taxon>
        <taxon>Megasphaera</taxon>
    </lineage>
</organism>
<name>A0A848BXV4_9FIRM</name>
<evidence type="ECO:0000256" key="7">
    <source>
        <dbReference type="ARBA" id="ARBA00022840"/>
    </source>
</evidence>
<dbReference type="CDD" id="cd04250">
    <property type="entry name" value="AAK_NAGK-C"/>
    <property type="match status" value="1"/>
</dbReference>
<accession>A0A848BXV4</accession>
<dbReference type="GO" id="GO:0042450">
    <property type="term" value="P:L-arginine biosynthetic process via ornithine"/>
    <property type="evidence" value="ECO:0007669"/>
    <property type="project" value="UniProtKB-UniRule"/>
</dbReference>
<feature type="binding site" evidence="9">
    <location>
        <begin position="70"/>
        <end position="71"/>
    </location>
    <ligand>
        <name>substrate</name>
    </ligand>
</feature>
<dbReference type="AlphaFoldDB" id="A0A848BXV4"/>
<evidence type="ECO:0000256" key="4">
    <source>
        <dbReference type="ARBA" id="ARBA00022679"/>
    </source>
</evidence>
<dbReference type="NCBIfam" id="TIGR00761">
    <property type="entry name" value="argB"/>
    <property type="match status" value="1"/>
</dbReference>
<keyword evidence="6 9" id="KW-0418">Kinase</keyword>
<evidence type="ECO:0000256" key="9">
    <source>
        <dbReference type="HAMAP-Rule" id="MF_00082"/>
    </source>
</evidence>
<dbReference type="InterPro" id="IPR037528">
    <property type="entry name" value="ArgB"/>
</dbReference>
<comment type="catalytic activity">
    <reaction evidence="8 9">
        <text>N-acetyl-L-glutamate + ATP = N-acetyl-L-glutamyl 5-phosphate + ADP</text>
        <dbReference type="Rhea" id="RHEA:14629"/>
        <dbReference type="ChEBI" id="CHEBI:30616"/>
        <dbReference type="ChEBI" id="CHEBI:44337"/>
        <dbReference type="ChEBI" id="CHEBI:57936"/>
        <dbReference type="ChEBI" id="CHEBI:456216"/>
        <dbReference type="EC" id="2.7.2.8"/>
    </reaction>
</comment>
<dbReference type="InterPro" id="IPR001057">
    <property type="entry name" value="Glu/AcGlu_kinase"/>
</dbReference>
<keyword evidence="7 9" id="KW-0067">ATP-binding</keyword>
<dbReference type="EMBL" id="JABAFG010000020">
    <property type="protein sequence ID" value="NME29074.1"/>
    <property type="molecule type" value="Genomic_DNA"/>
</dbReference>
<evidence type="ECO:0000256" key="5">
    <source>
        <dbReference type="ARBA" id="ARBA00022741"/>
    </source>
</evidence>
<dbReference type="UniPathway" id="UPA00068">
    <property type="reaction ID" value="UER00107"/>
</dbReference>
<dbReference type="GO" id="GO:0003991">
    <property type="term" value="F:acetylglutamate kinase activity"/>
    <property type="evidence" value="ECO:0007669"/>
    <property type="project" value="UniProtKB-UniRule"/>
</dbReference>
<dbReference type="SUPFAM" id="SSF53633">
    <property type="entry name" value="Carbamate kinase-like"/>
    <property type="match status" value="1"/>
</dbReference>
<keyword evidence="5 9" id="KW-0547">Nucleotide-binding</keyword>
<evidence type="ECO:0000256" key="1">
    <source>
        <dbReference type="ARBA" id="ARBA00004828"/>
    </source>
</evidence>
<dbReference type="GO" id="GO:0005737">
    <property type="term" value="C:cytoplasm"/>
    <property type="evidence" value="ECO:0007669"/>
    <property type="project" value="UniProtKB-SubCell"/>
</dbReference>
<dbReference type="HAMAP" id="MF_00082">
    <property type="entry name" value="ArgB"/>
    <property type="match status" value="1"/>
</dbReference>
<protein>
    <recommendedName>
        <fullName evidence="9">Acetylglutamate kinase</fullName>
        <ecNumber evidence="9">2.7.2.8</ecNumber>
    </recommendedName>
    <alternativeName>
        <fullName evidence="9">N-acetyl-L-glutamate 5-phosphotransferase</fullName>
    </alternativeName>
    <alternativeName>
        <fullName evidence="9">NAG kinase</fullName>
        <shortName evidence="9">NAGK</shortName>
    </alternativeName>
</protein>
<dbReference type="PIRSF" id="PIRSF000728">
    <property type="entry name" value="NAGK"/>
    <property type="match status" value="1"/>
</dbReference>
<dbReference type="InterPro" id="IPR001048">
    <property type="entry name" value="Asp/Glu/Uridylate_kinase"/>
</dbReference>
<dbReference type="Pfam" id="PF00696">
    <property type="entry name" value="AA_kinase"/>
    <property type="match status" value="1"/>
</dbReference>
<dbReference type="PRINTS" id="PR00474">
    <property type="entry name" value="GLU5KINASE"/>
</dbReference>
<evidence type="ECO:0000259" key="10">
    <source>
        <dbReference type="Pfam" id="PF00696"/>
    </source>
</evidence>